<dbReference type="InParanoid" id="A0A6J0PKV5"/>
<dbReference type="RefSeq" id="XP_019707735.1">
    <property type="nucleotide sequence ID" value="XM_019852176.2"/>
</dbReference>
<proteinExistence type="inferred from homology"/>
<evidence type="ECO:0000256" key="2">
    <source>
        <dbReference type="ARBA" id="ARBA00009870"/>
    </source>
</evidence>
<dbReference type="GO" id="GO:0008278">
    <property type="term" value="C:cohesin complex"/>
    <property type="evidence" value="ECO:0007669"/>
    <property type="project" value="InterPro"/>
</dbReference>
<comment type="similarity">
    <text evidence="2">Belongs to the rad21 family.</text>
</comment>
<feature type="domain" description="Rad21/Rec8-like protein C-terminal eukaryotic" evidence="8">
    <location>
        <begin position="591"/>
        <end position="642"/>
    </location>
</feature>
<keyword evidence="4" id="KW-0159">Chromosome partition</keyword>
<name>A0A6J0PKV5_ELAGV</name>
<keyword evidence="3" id="KW-0131">Cell cycle</keyword>
<dbReference type="InterPro" id="IPR006909">
    <property type="entry name" value="Rad21/Rec8_C_eu"/>
</dbReference>
<dbReference type="GO" id="GO:1990414">
    <property type="term" value="P:replication-born double-strand break repair via sister chromatid exchange"/>
    <property type="evidence" value="ECO:0007669"/>
    <property type="project" value="TreeGrafter"/>
</dbReference>
<dbReference type="KEGG" id="egu:105049856"/>
<dbReference type="InterPro" id="IPR023093">
    <property type="entry name" value="ScpA-like_C"/>
</dbReference>
<keyword evidence="10" id="KW-1185">Reference proteome</keyword>
<accession>A0A6J0PKV5</accession>
<dbReference type="AlphaFoldDB" id="A0A6J0PKV5"/>
<evidence type="ECO:0000313" key="10">
    <source>
        <dbReference type="Proteomes" id="UP000504607"/>
    </source>
</evidence>
<evidence type="ECO:0000256" key="7">
    <source>
        <dbReference type="SAM" id="MobiDB-lite"/>
    </source>
</evidence>
<sequence length="647" mass="72267">MFYSHTFLARKSPLGTVWIAAHLERRIKKPQIDVIDIPSYAEFIMFPEVPIALRLSGHLLLGLVRIFSWKVNYLFQDCNRMLTDIRMAFASIQVNLPADADRAPFESVTLPETFELDALELDDSIYQTDGLDDHRKTYEEITMTDETPGGREQYIRIFIDEEDRTDSSTQLEMPDPGARPMEEDVLPPFEGGFEAILTPDVNAGGVRDPGPSNQAEGPFQSLNEGHFVQEFPEIETMREAERSFEPGNIPELDDMDNDIGGLLEQSVPMNRKDNLSPILEDILVSGGESLPSPSRAKAPTVASADDIDILNVGLSLGQPLPDLELQPSPPVNRQKAKKRKKKQYFDKSLVLTNAVMKRQLEDANELVCKRRKLPCSALDTWRFHRNFRNEHIFHEPMFSGICPDLQEAFEKSFPRKFPPEDSVPVDGSPRLMHPSSPVARPDTDMEPEQPRFGSPFEENLPDKIPSPSERDEMTPFNTGNVGSVSDAGTAFETGVLPAFEIPASAEPASSQPETPFFRLEQEWALNDTNPPEIPGLLDSADGQDLNFLEASNVSSGYKVNEVENMSARTRAVAQYLKERSPSTKGSTDQSGNISLNGILEGKTRKQCARMFFETLVLKSYGLIDVQQKEAYADILISPMPALSTAKF</sequence>
<evidence type="ECO:0000313" key="11">
    <source>
        <dbReference type="RefSeq" id="XP_019707735.1"/>
    </source>
</evidence>
<comment type="subunit">
    <text evidence="6">Component of the cohesin complex.</text>
</comment>
<dbReference type="InterPro" id="IPR036390">
    <property type="entry name" value="WH_DNA-bd_sf"/>
</dbReference>
<dbReference type="PANTHER" id="PTHR12585">
    <property type="entry name" value="SCC1 / RAD21 FAMILY MEMBER"/>
    <property type="match status" value="1"/>
</dbReference>
<feature type="domain" description="Rad21/Rec8-like protein N-terminal" evidence="9">
    <location>
        <begin position="1"/>
        <end position="100"/>
    </location>
</feature>
<dbReference type="GO" id="GO:0007059">
    <property type="term" value="P:chromosome segregation"/>
    <property type="evidence" value="ECO:0007669"/>
    <property type="project" value="UniProtKB-KW"/>
</dbReference>
<dbReference type="OrthoDB" id="10071381at2759"/>
<dbReference type="GO" id="GO:0007062">
    <property type="term" value="P:sister chromatid cohesion"/>
    <property type="evidence" value="ECO:0007669"/>
    <property type="project" value="InterPro"/>
</dbReference>
<keyword evidence="5" id="KW-0539">Nucleus</keyword>
<dbReference type="Pfam" id="PF04825">
    <property type="entry name" value="Rad21_Rec8_N"/>
    <property type="match status" value="1"/>
</dbReference>
<dbReference type="PANTHER" id="PTHR12585:SF55">
    <property type="entry name" value="SISTER CHROMATID COHESION 1 PROTEIN 3"/>
    <property type="match status" value="1"/>
</dbReference>
<dbReference type="Gene3D" id="1.10.10.580">
    <property type="entry name" value="Structural maintenance of chromosome 1. Chain E"/>
    <property type="match status" value="1"/>
</dbReference>
<evidence type="ECO:0000256" key="1">
    <source>
        <dbReference type="ARBA" id="ARBA00004123"/>
    </source>
</evidence>
<dbReference type="GO" id="GO:0003682">
    <property type="term" value="F:chromatin binding"/>
    <property type="evidence" value="ECO:0007669"/>
    <property type="project" value="TreeGrafter"/>
</dbReference>
<dbReference type="SUPFAM" id="SSF46785">
    <property type="entry name" value="Winged helix' DNA-binding domain"/>
    <property type="match status" value="1"/>
</dbReference>
<evidence type="ECO:0000256" key="5">
    <source>
        <dbReference type="ARBA" id="ARBA00023242"/>
    </source>
</evidence>
<evidence type="ECO:0000259" key="9">
    <source>
        <dbReference type="Pfam" id="PF04825"/>
    </source>
</evidence>
<dbReference type="InterPro" id="IPR006910">
    <property type="entry name" value="Rad21_Rec8_N"/>
</dbReference>
<gene>
    <name evidence="11" type="primary">LOC105049856</name>
</gene>
<protein>
    <submittedName>
        <fullName evidence="11">Sister chromatid cohesion 1 protein 3</fullName>
    </submittedName>
</protein>
<reference evidence="11" key="1">
    <citation type="submission" date="2025-08" db="UniProtKB">
        <authorList>
            <consortium name="RefSeq"/>
        </authorList>
    </citation>
    <scope>IDENTIFICATION</scope>
</reference>
<organism evidence="10 11">
    <name type="scientific">Elaeis guineensis var. tenera</name>
    <name type="common">Oil palm</name>
    <dbReference type="NCBI Taxonomy" id="51953"/>
    <lineage>
        <taxon>Eukaryota</taxon>
        <taxon>Viridiplantae</taxon>
        <taxon>Streptophyta</taxon>
        <taxon>Embryophyta</taxon>
        <taxon>Tracheophyta</taxon>
        <taxon>Spermatophyta</taxon>
        <taxon>Magnoliopsida</taxon>
        <taxon>Liliopsida</taxon>
        <taxon>Arecaceae</taxon>
        <taxon>Arecoideae</taxon>
        <taxon>Cocoseae</taxon>
        <taxon>Elaeidinae</taxon>
        <taxon>Elaeis</taxon>
    </lineage>
</organism>
<dbReference type="FunFam" id="1.10.10.580:FF:000002">
    <property type="entry name" value="Sister chromatid cohesion 1 protein 4"/>
    <property type="match status" value="1"/>
</dbReference>
<dbReference type="FunCoup" id="A0A6J0PKV5">
    <property type="interactions" value="3"/>
</dbReference>
<dbReference type="InterPro" id="IPR039781">
    <property type="entry name" value="Rad21/Rec8-like"/>
</dbReference>
<feature type="region of interest" description="Disordered" evidence="7">
    <location>
        <begin position="415"/>
        <end position="461"/>
    </location>
</feature>
<evidence type="ECO:0000256" key="4">
    <source>
        <dbReference type="ARBA" id="ARBA00022829"/>
    </source>
</evidence>
<keyword evidence="3" id="KW-0132">Cell division</keyword>
<evidence type="ECO:0000259" key="8">
    <source>
        <dbReference type="Pfam" id="PF04824"/>
    </source>
</evidence>
<dbReference type="CDD" id="cd21793">
    <property type="entry name" value="Rad21_Rec8_M_AtSYN1-like"/>
    <property type="match status" value="1"/>
</dbReference>
<keyword evidence="3" id="KW-0498">Mitosis</keyword>
<comment type="subcellular location">
    <subcellularLocation>
        <location evidence="1">Nucleus</location>
    </subcellularLocation>
</comment>
<evidence type="ECO:0000256" key="6">
    <source>
        <dbReference type="ARBA" id="ARBA00064543"/>
    </source>
</evidence>
<dbReference type="GeneID" id="105049856"/>
<dbReference type="Pfam" id="PF04824">
    <property type="entry name" value="Rad21_Rec8"/>
    <property type="match status" value="1"/>
</dbReference>
<dbReference type="GO" id="GO:0005634">
    <property type="term" value="C:nucleus"/>
    <property type="evidence" value="ECO:0007669"/>
    <property type="project" value="UniProtKB-SubCell"/>
</dbReference>
<evidence type="ECO:0000256" key="3">
    <source>
        <dbReference type="ARBA" id="ARBA00022776"/>
    </source>
</evidence>
<dbReference type="Proteomes" id="UP000504607">
    <property type="component" value="Chromosome 8"/>
</dbReference>
<feature type="region of interest" description="Disordered" evidence="7">
    <location>
        <begin position="320"/>
        <end position="342"/>
    </location>
</feature>